<proteinExistence type="predicted"/>
<feature type="transmembrane region" description="Helical" evidence="1">
    <location>
        <begin position="67"/>
        <end position="91"/>
    </location>
</feature>
<dbReference type="EMBL" id="JABEQI010000005">
    <property type="protein sequence ID" value="MBB2186699.1"/>
    <property type="molecule type" value="Genomic_DNA"/>
</dbReference>
<evidence type="ECO:0000313" key="2">
    <source>
        <dbReference type="EMBL" id="MBB2186699.1"/>
    </source>
</evidence>
<gene>
    <name evidence="3" type="ORF">C7453_105305</name>
    <name evidence="2" type="ORF">HLH32_09925</name>
</gene>
<reference evidence="2 5" key="2">
    <citation type="submission" date="2020-04" db="EMBL/GenBank/DDBJ databases">
        <title>Description of novel Gluconacetobacter.</title>
        <authorList>
            <person name="Sombolestani A."/>
        </authorList>
    </citation>
    <scope>NUCLEOTIDE SEQUENCE [LARGE SCALE GENOMIC DNA]</scope>
    <source>
        <strain evidence="2 5">LMG 1382</strain>
    </source>
</reference>
<dbReference type="EMBL" id="QQAW01000005">
    <property type="protein sequence ID" value="RDI37894.1"/>
    <property type="molecule type" value="Genomic_DNA"/>
</dbReference>
<keyword evidence="1" id="KW-0472">Membrane</keyword>
<evidence type="ECO:0000313" key="3">
    <source>
        <dbReference type="EMBL" id="RDI37894.1"/>
    </source>
</evidence>
<comment type="caution">
    <text evidence="3">The sequence shown here is derived from an EMBL/GenBank/DDBJ whole genome shotgun (WGS) entry which is preliminary data.</text>
</comment>
<reference evidence="3 4" key="1">
    <citation type="submission" date="2018-07" db="EMBL/GenBank/DDBJ databases">
        <title>Genomic Encyclopedia of Type Strains, Phase IV (KMG-IV): sequencing the most valuable type-strain genomes for metagenomic binning, comparative biology and taxonomic classification.</title>
        <authorList>
            <person name="Goeker M."/>
        </authorList>
    </citation>
    <scope>NUCLEOTIDE SEQUENCE [LARGE SCALE GENOMIC DNA]</scope>
    <source>
        <strain evidence="3 4">DSM 5603</strain>
    </source>
</reference>
<name>A0A370G5P0_GLULI</name>
<protein>
    <submittedName>
        <fullName evidence="3">Uncharacterized protein</fullName>
    </submittedName>
</protein>
<organism evidence="3 4">
    <name type="scientific">Gluconacetobacter liquefaciens</name>
    <name type="common">Acetobacter liquefaciens</name>
    <dbReference type="NCBI Taxonomy" id="89584"/>
    <lineage>
        <taxon>Bacteria</taxon>
        <taxon>Pseudomonadati</taxon>
        <taxon>Pseudomonadota</taxon>
        <taxon>Alphaproteobacteria</taxon>
        <taxon>Acetobacterales</taxon>
        <taxon>Acetobacteraceae</taxon>
        <taxon>Gluconacetobacter</taxon>
    </lineage>
</organism>
<evidence type="ECO:0000313" key="5">
    <source>
        <dbReference type="Proteomes" id="UP000562982"/>
    </source>
</evidence>
<evidence type="ECO:0000256" key="1">
    <source>
        <dbReference type="SAM" id="Phobius"/>
    </source>
</evidence>
<keyword evidence="4" id="KW-1185">Reference proteome</keyword>
<sequence length="104" mass="11194">MTQAAQPGIARTLIKTVAMVALTAALMATLRYSAHVAYLVDHIAGTRLWSSLYSVTGASDAEARERIIVMGVAVACFLLALPIVQIGEWAIDRRLRARRASAGR</sequence>
<dbReference type="Proteomes" id="UP000254958">
    <property type="component" value="Unassembled WGS sequence"/>
</dbReference>
<dbReference type="AlphaFoldDB" id="A0A370G5P0"/>
<feature type="transmembrane region" description="Helical" evidence="1">
    <location>
        <begin position="12"/>
        <end position="32"/>
    </location>
</feature>
<keyword evidence="1" id="KW-1133">Transmembrane helix</keyword>
<evidence type="ECO:0000313" key="4">
    <source>
        <dbReference type="Proteomes" id="UP000254958"/>
    </source>
</evidence>
<keyword evidence="1" id="KW-0812">Transmembrane</keyword>
<dbReference type="OrthoDB" id="7280402at2"/>
<accession>A0A370G5P0</accession>
<dbReference type="Proteomes" id="UP000562982">
    <property type="component" value="Unassembled WGS sequence"/>
</dbReference>
<dbReference type="RefSeq" id="WP_114727621.1">
    <property type="nucleotide sequence ID" value="NZ_BJMI01000014.1"/>
</dbReference>